<protein>
    <submittedName>
        <fullName evidence="2">Uncharacterized protein</fullName>
    </submittedName>
</protein>
<feature type="transmembrane region" description="Helical" evidence="1">
    <location>
        <begin position="80"/>
        <end position="97"/>
    </location>
</feature>
<evidence type="ECO:0000313" key="3">
    <source>
        <dbReference type="Proteomes" id="UP000176228"/>
    </source>
</evidence>
<dbReference type="AlphaFoldDB" id="A0A1F6BJI9"/>
<sequence length="102" mass="10860">MTSTRLILAFLVIILVITVILNRGRLFDSLKNRVSTKIAQAKPTLTPIAAKIKPTDLPIEKNVGSSTQKGEIPSTGPGNAVYLLSFLGLSGGLFLIGKGKQK</sequence>
<accession>A0A1F6BJI9</accession>
<keyword evidence="1" id="KW-0812">Transmembrane</keyword>
<proteinExistence type="predicted"/>
<dbReference type="EMBL" id="MFJU01000006">
    <property type="protein sequence ID" value="OGG37085.1"/>
    <property type="molecule type" value="Genomic_DNA"/>
</dbReference>
<gene>
    <name evidence="2" type="ORF">A2968_01410</name>
</gene>
<organism evidence="2 3">
    <name type="scientific">Candidatus Gottesmanbacteria bacterium RIFCSPLOWO2_01_FULL_42_22</name>
    <dbReference type="NCBI Taxonomy" id="1798391"/>
    <lineage>
        <taxon>Bacteria</taxon>
        <taxon>Candidatus Gottesmaniibacteriota</taxon>
    </lineage>
</organism>
<reference evidence="2 3" key="1">
    <citation type="journal article" date="2016" name="Nat. Commun.">
        <title>Thousands of microbial genomes shed light on interconnected biogeochemical processes in an aquifer system.</title>
        <authorList>
            <person name="Anantharaman K."/>
            <person name="Brown C.T."/>
            <person name="Hug L.A."/>
            <person name="Sharon I."/>
            <person name="Castelle C.J."/>
            <person name="Probst A.J."/>
            <person name="Thomas B.C."/>
            <person name="Singh A."/>
            <person name="Wilkins M.J."/>
            <person name="Karaoz U."/>
            <person name="Brodie E.L."/>
            <person name="Williams K.H."/>
            <person name="Hubbard S.S."/>
            <person name="Banfield J.F."/>
        </authorList>
    </citation>
    <scope>NUCLEOTIDE SEQUENCE [LARGE SCALE GENOMIC DNA]</scope>
</reference>
<name>A0A1F6BJI9_9BACT</name>
<keyword evidence="1" id="KW-0472">Membrane</keyword>
<dbReference type="STRING" id="1798391.A2968_01410"/>
<keyword evidence="1" id="KW-1133">Transmembrane helix</keyword>
<evidence type="ECO:0000256" key="1">
    <source>
        <dbReference type="SAM" id="Phobius"/>
    </source>
</evidence>
<comment type="caution">
    <text evidence="2">The sequence shown here is derived from an EMBL/GenBank/DDBJ whole genome shotgun (WGS) entry which is preliminary data.</text>
</comment>
<evidence type="ECO:0000313" key="2">
    <source>
        <dbReference type="EMBL" id="OGG37085.1"/>
    </source>
</evidence>
<dbReference type="Proteomes" id="UP000176228">
    <property type="component" value="Unassembled WGS sequence"/>
</dbReference>